<dbReference type="GO" id="GO:0003723">
    <property type="term" value="F:RNA binding"/>
    <property type="evidence" value="ECO:0007669"/>
    <property type="project" value="InterPro"/>
</dbReference>
<evidence type="ECO:0000256" key="1">
    <source>
        <dbReference type="ARBA" id="ARBA00007953"/>
    </source>
</evidence>
<keyword evidence="7" id="KW-1185">Reference proteome</keyword>
<accession>A0AAW8R190</accession>
<dbReference type="GO" id="GO:0031119">
    <property type="term" value="P:tRNA pseudouridine synthesis"/>
    <property type="evidence" value="ECO:0007669"/>
    <property type="project" value="UniProtKB-UniRule"/>
</dbReference>
<evidence type="ECO:0000256" key="3">
    <source>
        <dbReference type="ARBA" id="ARBA00023235"/>
    </source>
</evidence>
<dbReference type="PANTHER" id="PTHR47811:SF1">
    <property type="entry name" value="TRNA PSEUDOURIDINE SYNTHASE D"/>
    <property type="match status" value="1"/>
</dbReference>
<organism evidence="6 7">
    <name type="scientific">Brumicola blandensis</name>
    <dbReference type="NCBI Taxonomy" id="3075611"/>
    <lineage>
        <taxon>Bacteria</taxon>
        <taxon>Pseudomonadati</taxon>
        <taxon>Pseudomonadota</taxon>
        <taxon>Gammaproteobacteria</taxon>
        <taxon>Alteromonadales</taxon>
        <taxon>Alteromonadaceae</taxon>
        <taxon>Brumicola</taxon>
    </lineage>
</organism>
<dbReference type="SUPFAM" id="SSF55120">
    <property type="entry name" value="Pseudouridine synthase"/>
    <property type="match status" value="1"/>
</dbReference>
<dbReference type="InterPro" id="IPR020119">
    <property type="entry name" value="PsdUridine_synth_TruD_CS"/>
</dbReference>
<feature type="active site" description="Nucleophile" evidence="4">
    <location>
        <position position="81"/>
    </location>
</feature>
<evidence type="ECO:0000256" key="4">
    <source>
        <dbReference type="HAMAP-Rule" id="MF_01082"/>
    </source>
</evidence>
<dbReference type="HAMAP" id="MF_01082">
    <property type="entry name" value="TruD"/>
    <property type="match status" value="1"/>
</dbReference>
<evidence type="ECO:0000313" key="7">
    <source>
        <dbReference type="Proteomes" id="UP001249020"/>
    </source>
</evidence>
<dbReference type="AlphaFoldDB" id="A0AAW8R190"/>
<dbReference type="InterPro" id="IPR050170">
    <property type="entry name" value="TruD_pseudoU_synthase"/>
</dbReference>
<dbReference type="InterPro" id="IPR011760">
    <property type="entry name" value="PsdUridine_synth_TruD_insert"/>
</dbReference>
<comment type="catalytic activity">
    <reaction evidence="4">
        <text>uridine(13) in tRNA = pseudouridine(13) in tRNA</text>
        <dbReference type="Rhea" id="RHEA:42540"/>
        <dbReference type="Rhea" id="RHEA-COMP:10105"/>
        <dbReference type="Rhea" id="RHEA-COMP:10106"/>
        <dbReference type="ChEBI" id="CHEBI:65314"/>
        <dbReference type="ChEBI" id="CHEBI:65315"/>
        <dbReference type="EC" id="5.4.99.27"/>
    </reaction>
</comment>
<feature type="domain" description="TRUD" evidence="5">
    <location>
        <begin position="161"/>
        <end position="342"/>
    </location>
</feature>
<evidence type="ECO:0000256" key="2">
    <source>
        <dbReference type="ARBA" id="ARBA00022694"/>
    </source>
</evidence>
<dbReference type="InterPro" id="IPR001656">
    <property type="entry name" value="PsdUridine_synth_TruD"/>
</dbReference>
<evidence type="ECO:0000313" key="6">
    <source>
        <dbReference type="EMBL" id="MDT0583051.1"/>
    </source>
</evidence>
<comment type="caution">
    <text evidence="6">The sequence shown here is derived from an EMBL/GenBank/DDBJ whole genome shotgun (WGS) entry which is preliminary data.</text>
</comment>
<keyword evidence="3 4" id="KW-0413">Isomerase</keyword>
<protein>
    <recommendedName>
        <fullName evidence="4">tRNA pseudouridine synthase D</fullName>
        <ecNumber evidence="4">5.4.99.27</ecNumber>
    </recommendedName>
    <alternativeName>
        <fullName evidence="4">tRNA pseudouridine(13) synthase</fullName>
    </alternativeName>
    <alternativeName>
        <fullName evidence="4">tRNA pseudouridylate synthase D</fullName>
    </alternativeName>
    <alternativeName>
        <fullName evidence="4">tRNA-uridine isomerase D</fullName>
    </alternativeName>
</protein>
<dbReference type="InterPro" id="IPR042214">
    <property type="entry name" value="TruD_catalytic"/>
</dbReference>
<dbReference type="Gene3D" id="3.30.2340.10">
    <property type="entry name" value="TruD, insertion domain"/>
    <property type="match status" value="1"/>
</dbReference>
<dbReference type="PROSITE" id="PS50984">
    <property type="entry name" value="TRUD"/>
    <property type="match status" value="1"/>
</dbReference>
<dbReference type="RefSeq" id="WP_311361827.1">
    <property type="nucleotide sequence ID" value="NZ_JAVRIE010000004.1"/>
</dbReference>
<proteinExistence type="inferred from homology"/>
<dbReference type="GO" id="GO:0005829">
    <property type="term" value="C:cytosol"/>
    <property type="evidence" value="ECO:0007669"/>
    <property type="project" value="TreeGrafter"/>
</dbReference>
<dbReference type="EMBL" id="JAVRIE010000004">
    <property type="protein sequence ID" value="MDT0583051.1"/>
    <property type="molecule type" value="Genomic_DNA"/>
</dbReference>
<name>A0AAW8R190_9ALTE</name>
<dbReference type="Pfam" id="PF01142">
    <property type="entry name" value="TruD"/>
    <property type="match status" value="2"/>
</dbReference>
<dbReference type="GO" id="GO:0160150">
    <property type="term" value="F:tRNA pseudouridine(13) synthase activity"/>
    <property type="evidence" value="ECO:0007669"/>
    <property type="project" value="UniProtKB-EC"/>
</dbReference>
<reference evidence="6 7" key="1">
    <citation type="submission" date="2023-09" db="EMBL/GenBank/DDBJ databases">
        <authorList>
            <person name="Rey-Velasco X."/>
        </authorList>
    </citation>
    <scope>NUCLEOTIDE SEQUENCE [LARGE SCALE GENOMIC DNA]</scope>
    <source>
        <strain evidence="6 7">W409</strain>
    </source>
</reference>
<dbReference type="Gene3D" id="3.30.2350.20">
    <property type="entry name" value="TruD, catalytic domain"/>
    <property type="match status" value="1"/>
</dbReference>
<dbReference type="Proteomes" id="UP001249020">
    <property type="component" value="Unassembled WGS sequence"/>
</dbReference>
<dbReference type="PROSITE" id="PS01268">
    <property type="entry name" value="UPF0024"/>
    <property type="match status" value="1"/>
</dbReference>
<comment type="similarity">
    <text evidence="1 4">Belongs to the pseudouridine synthase TruD family.</text>
</comment>
<dbReference type="InterPro" id="IPR043165">
    <property type="entry name" value="TruD_insert_sf"/>
</dbReference>
<dbReference type="PANTHER" id="PTHR47811">
    <property type="entry name" value="TRNA PSEUDOURIDINE SYNTHASE D"/>
    <property type="match status" value="1"/>
</dbReference>
<dbReference type="InterPro" id="IPR020103">
    <property type="entry name" value="PsdUridine_synth_cat_dom_sf"/>
</dbReference>
<gene>
    <name evidence="4" type="primary">truD</name>
    <name evidence="6" type="ORF">RM544_10920</name>
</gene>
<sequence length="378" mass="42619">MSLSTSHWRRLHGVSLGNGVLKHTLSDFVVEEQLGFIPSGSGEHIFLWLEKTNLNTAFVAEEIAKFANLPLRNITYAGRKDKFALTRQWFGVHIANFKEPDWNAFNLDGARILEVTRNDRKLRVGVLKGNRFEVTIRNIHFNDGFNDSDLLQRLEKIKQLGAPNYYGSQRFGEIRVSVPNDLASSEISPPLVTETNSAGVEPVKSVKGGNLALAEKLIDGEQIRNRNKRSMAISALRSWLFNEIIHQRIEQDCFFKALPGDAMQLSGSNSFFVNDKAEEQAKVDTRLAAYDVNVTAPMWGNGKLHTSQDAKEFELACVSHHKAVTQTLNDLGLKQERRAIRIVPEDFEWQYNDDVLKLSFSLPSGCFATSIVRELMDV</sequence>
<evidence type="ECO:0000259" key="5">
    <source>
        <dbReference type="PROSITE" id="PS50984"/>
    </source>
</evidence>
<comment type="function">
    <text evidence="4">Responsible for synthesis of pseudouridine from uracil-13 in transfer RNAs.</text>
</comment>
<dbReference type="EC" id="5.4.99.27" evidence="4"/>
<keyword evidence="2 4" id="KW-0819">tRNA processing</keyword>